<accession>A0A1A2EGX5</accession>
<sequence length="202" mass="21136">MCQTSAMEPTPSSLLPHLWKSTLVSGVLALALGVLILAWPGRTILAAAVLFGIYLVITGVAQVIVAFSLPVVSAGGRVLLFLSGTASVILAVLCFRHFHSDEEALAVLLLAIWIAVGFIFRGVATTVAGISDPALPGRSWQIFVGVISLLAGLVTLAAPFTSLWILALVVGWWLIVIGIVEIITALKIRSASREIDAALSGS</sequence>
<comment type="caution">
    <text evidence="2">The sequence shown here is derived from an EMBL/GenBank/DDBJ whole genome shotgun (WGS) entry which is preliminary data.</text>
</comment>
<feature type="transmembrane region" description="Helical" evidence="1">
    <location>
        <begin position="104"/>
        <end position="128"/>
    </location>
</feature>
<dbReference type="GO" id="GO:0005886">
    <property type="term" value="C:plasma membrane"/>
    <property type="evidence" value="ECO:0007669"/>
    <property type="project" value="TreeGrafter"/>
</dbReference>
<dbReference type="Pfam" id="PF03729">
    <property type="entry name" value="DUF308"/>
    <property type="match status" value="2"/>
</dbReference>
<evidence type="ECO:0008006" key="4">
    <source>
        <dbReference type="Google" id="ProtNLM"/>
    </source>
</evidence>
<organism evidence="2 3">
    <name type="scientific">Mycolicibacter sinensis (strain JDM601)</name>
    <name type="common">Mycobacterium sinense</name>
    <dbReference type="NCBI Taxonomy" id="875328"/>
    <lineage>
        <taxon>Bacteria</taxon>
        <taxon>Bacillati</taxon>
        <taxon>Actinomycetota</taxon>
        <taxon>Actinomycetes</taxon>
        <taxon>Mycobacteriales</taxon>
        <taxon>Mycobacteriaceae</taxon>
        <taxon>Mycolicibacter</taxon>
    </lineage>
</organism>
<keyword evidence="1" id="KW-1133">Transmembrane helix</keyword>
<dbReference type="RefSeq" id="WP_064855721.1">
    <property type="nucleotide sequence ID" value="NZ_LZIM01000019.1"/>
</dbReference>
<reference evidence="3" key="1">
    <citation type="submission" date="2016-06" db="EMBL/GenBank/DDBJ databases">
        <authorList>
            <person name="Sutton G."/>
            <person name="Brinkac L."/>
            <person name="Sanka R."/>
            <person name="Adams M."/>
            <person name="Lau E."/>
            <person name="Mehaffy C."/>
            <person name="Tameris M."/>
            <person name="Hatherill M."/>
            <person name="Hanekom W."/>
            <person name="Mahomed H."/>
            <person name="Mcshane H."/>
        </authorList>
    </citation>
    <scope>NUCLEOTIDE SEQUENCE [LARGE SCALE GENOMIC DNA]</scope>
    <source>
        <strain evidence="3">852014-51077_SCH5608930-a</strain>
    </source>
</reference>
<protein>
    <recommendedName>
        <fullName evidence="4">Integral membrane protein</fullName>
    </recommendedName>
</protein>
<dbReference type="EMBL" id="LZIN01000069">
    <property type="protein sequence ID" value="OBG04422.1"/>
    <property type="molecule type" value="Genomic_DNA"/>
</dbReference>
<evidence type="ECO:0000313" key="3">
    <source>
        <dbReference type="Proteomes" id="UP000093985"/>
    </source>
</evidence>
<evidence type="ECO:0000313" key="2">
    <source>
        <dbReference type="EMBL" id="OBG04422.1"/>
    </source>
</evidence>
<keyword evidence="1" id="KW-0472">Membrane</keyword>
<dbReference type="AlphaFoldDB" id="A0A1A2EGX5"/>
<feature type="transmembrane region" description="Helical" evidence="1">
    <location>
        <begin position="21"/>
        <end position="39"/>
    </location>
</feature>
<dbReference type="PANTHER" id="PTHR34989">
    <property type="entry name" value="PROTEIN HDED"/>
    <property type="match status" value="1"/>
</dbReference>
<dbReference type="Proteomes" id="UP000093985">
    <property type="component" value="Unassembled WGS sequence"/>
</dbReference>
<dbReference type="PANTHER" id="PTHR34989:SF1">
    <property type="entry name" value="PROTEIN HDED"/>
    <property type="match status" value="1"/>
</dbReference>
<feature type="transmembrane region" description="Helical" evidence="1">
    <location>
        <begin position="164"/>
        <end position="186"/>
    </location>
</feature>
<dbReference type="InterPro" id="IPR005325">
    <property type="entry name" value="DUF308_memb"/>
</dbReference>
<evidence type="ECO:0000256" key="1">
    <source>
        <dbReference type="SAM" id="Phobius"/>
    </source>
</evidence>
<proteinExistence type="predicted"/>
<name>A0A1A2EGX5_MYCSD</name>
<feature type="transmembrane region" description="Helical" evidence="1">
    <location>
        <begin position="140"/>
        <end position="158"/>
    </location>
</feature>
<dbReference type="InterPro" id="IPR052712">
    <property type="entry name" value="Acid_resist_chaperone_HdeD"/>
</dbReference>
<feature type="transmembrane region" description="Helical" evidence="1">
    <location>
        <begin position="45"/>
        <end position="67"/>
    </location>
</feature>
<feature type="transmembrane region" description="Helical" evidence="1">
    <location>
        <begin position="79"/>
        <end position="98"/>
    </location>
</feature>
<keyword evidence="1" id="KW-0812">Transmembrane</keyword>
<gene>
    <name evidence="2" type="ORF">A5771_11635</name>
</gene>